<keyword evidence="2" id="KW-0393">Immunoglobulin domain</keyword>
<dbReference type="InterPro" id="IPR050964">
    <property type="entry name" value="Striated_Muscle_Regulatory"/>
</dbReference>
<evidence type="ECO:0000256" key="2">
    <source>
        <dbReference type="ARBA" id="ARBA00023319"/>
    </source>
</evidence>
<sequence length="281" mass="31254">IQVRAGNKIKLDIPISGEPAPVSEWKKGPKDGKQIQLVQTGKRVWTNTSVEHGVTSLVIVDSRLDDSDEYYCDLVWDKEKLEGADSEYIKRQDIQFKLQFVDIPSPPTVPKVSNVTAETCYAQWSVPSCNGGCEIKGYVVERKKTKSERWIRLNFEPLPCTEYEAHRMIEGTEYQLRVRAVNSVGIGEASPASIPFTPLAPCSEPTGFKVSMATDDSLELTWFPPLEIGAAGLDGYLLEQQLVGGEEKWSPMQSAGGLLPSSTTKILLDKLVTGKKYRFRL</sequence>
<dbReference type="Pfam" id="PF07679">
    <property type="entry name" value="I-set"/>
    <property type="match status" value="1"/>
</dbReference>
<dbReference type="InterPro" id="IPR036179">
    <property type="entry name" value="Ig-like_dom_sf"/>
</dbReference>
<name>H2ZJW9_CIOSA</name>
<evidence type="ECO:0000256" key="1">
    <source>
        <dbReference type="ARBA" id="ARBA00022737"/>
    </source>
</evidence>
<dbReference type="Gene3D" id="2.60.40.10">
    <property type="entry name" value="Immunoglobulins"/>
    <property type="match status" value="3"/>
</dbReference>
<reference evidence="5" key="1">
    <citation type="submission" date="2003-08" db="EMBL/GenBank/DDBJ databases">
        <authorList>
            <person name="Birren B."/>
            <person name="Nusbaum C."/>
            <person name="Abebe A."/>
            <person name="Abouelleil A."/>
            <person name="Adekoya E."/>
            <person name="Ait-zahra M."/>
            <person name="Allen N."/>
            <person name="Allen T."/>
            <person name="An P."/>
            <person name="Anderson M."/>
            <person name="Anderson S."/>
            <person name="Arachchi H."/>
            <person name="Armbruster J."/>
            <person name="Bachantsang P."/>
            <person name="Baldwin J."/>
            <person name="Barry A."/>
            <person name="Bayul T."/>
            <person name="Blitshsteyn B."/>
            <person name="Bloom T."/>
            <person name="Blye J."/>
            <person name="Boguslavskiy L."/>
            <person name="Borowsky M."/>
            <person name="Boukhgalter B."/>
            <person name="Brunache A."/>
            <person name="Butler J."/>
            <person name="Calixte N."/>
            <person name="Calvo S."/>
            <person name="Camarata J."/>
            <person name="Campo K."/>
            <person name="Chang J."/>
            <person name="Cheshatsang Y."/>
            <person name="Citroen M."/>
            <person name="Collymore A."/>
            <person name="Considine T."/>
            <person name="Cook A."/>
            <person name="Cooke P."/>
            <person name="Corum B."/>
            <person name="Cuomo C."/>
            <person name="David R."/>
            <person name="Dawoe T."/>
            <person name="Degray S."/>
            <person name="Dodge S."/>
            <person name="Dooley K."/>
            <person name="Dorje P."/>
            <person name="Dorjee K."/>
            <person name="Dorris L."/>
            <person name="Duffey N."/>
            <person name="Dupes A."/>
            <person name="Elkins T."/>
            <person name="Engels R."/>
            <person name="Erickson J."/>
            <person name="Farina A."/>
            <person name="Faro S."/>
            <person name="Ferreira P."/>
            <person name="Fischer H."/>
            <person name="Fitzgerald M."/>
            <person name="Foley K."/>
            <person name="Gage D."/>
            <person name="Galagan J."/>
            <person name="Gearin G."/>
            <person name="Gnerre S."/>
            <person name="Gnirke A."/>
            <person name="Goyette A."/>
            <person name="Graham J."/>
            <person name="Grandbois E."/>
            <person name="Gyaltsen K."/>
            <person name="Hafez N."/>
            <person name="Hagopian D."/>
            <person name="Hagos B."/>
            <person name="Hall J."/>
            <person name="Hatcher B."/>
            <person name="Heller A."/>
            <person name="Higgins H."/>
            <person name="Honan T."/>
            <person name="Horn A."/>
            <person name="Houde N."/>
            <person name="Hughes L."/>
            <person name="Hulme W."/>
            <person name="Husby E."/>
            <person name="Iliev I."/>
            <person name="Jaffe D."/>
            <person name="Jones C."/>
            <person name="Kamal M."/>
            <person name="Kamat A."/>
            <person name="Kamvysselis M."/>
            <person name="Karlsson E."/>
            <person name="Kells C."/>
            <person name="Kieu A."/>
            <person name="Kisner P."/>
            <person name="Kodira C."/>
            <person name="Kulbokas E."/>
            <person name="Labutti K."/>
            <person name="Lama D."/>
            <person name="Landers T."/>
            <person name="Leger J."/>
            <person name="Levine S."/>
            <person name="Lewis D."/>
            <person name="Lewis T."/>
            <person name="Lindblad-toh K."/>
            <person name="Liu X."/>
            <person name="Lokyitsang T."/>
            <person name="Lokyitsang Y."/>
            <person name="Lucien O."/>
            <person name="Lui A."/>
            <person name="Ma L.J."/>
            <person name="Mabbitt R."/>
            <person name="Macdonald J."/>
            <person name="Maclean C."/>
            <person name="Major J."/>
            <person name="Manning J."/>
            <person name="Marabella R."/>
            <person name="Maru K."/>
            <person name="Matthews C."/>
            <person name="Mauceli E."/>
            <person name="Mccarthy M."/>
            <person name="Mcdonough S."/>
            <person name="Mcghee T."/>
            <person name="Meldrim J."/>
            <person name="Meneus L."/>
            <person name="Mesirov J."/>
            <person name="Mihalev A."/>
            <person name="Mihova T."/>
            <person name="Mikkelsen T."/>
            <person name="Mlenga V."/>
            <person name="Moru K."/>
            <person name="Mozes J."/>
            <person name="Mulrain L."/>
            <person name="Munson G."/>
            <person name="Naylor J."/>
            <person name="Newes C."/>
            <person name="Nguyen C."/>
            <person name="Nguyen N."/>
            <person name="Nguyen T."/>
            <person name="Nicol R."/>
            <person name="Nielsen C."/>
            <person name="Nizzari M."/>
            <person name="Norbu C."/>
            <person name="Norbu N."/>
            <person name="O'donnell P."/>
            <person name="Okoawo O."/>
            <person name="O'leary S."/>
            <person name="Omotosho B."/>
            <person name="O'neill K."/>
            <person name="Osman S."/>
            <person name="Parker S."/>
            <person name="Perrin D."/>
            <person name="Phunkhang P."/>
            <person name="Piqani B."/>
            <person name="Purcell S."/>
            <person name="Rachupka T."/>
            <person name="Ramasamy U."/>
            <person name="Rameau R."/>
            <person name="Ray V."/>
            <person name="Raymond C."/>
            <person name="Retta R."/>
            <person name="Richardson S."/>
            <person name="Rise C."/>
            <person name="Rodriguez J."/>
            <person name="Rogers J."/>
            <person name="Rogov P."/>
            <person name="Rutman M."/>
            <person name="Schupbach R."/>
            <person name="Seaman C."/>
            <person name="Settipalli S."/>
            <person name="Sharpe T."/>
            <person name="Sheridan J."/>
            <person name="Sherpa N."/>
            <person name="Shi J."/>
            <person name="Smirnov S."/>
            <person name="Smith C."/>
            <person name="Sougnez C."/>
            <person name="Spencer B."/>
            <person name="Stalker J."/>
            <person name="Stange-thomann N."/>
            <person name="Stavropoulos S."/>
            <person name="Stetson K."/>
            <person name="Stone C."/>
            <person name="Stone S."/>
            <person name="Stubbs M."/>
            <person name="Talamas J."/>
            <person name="Tchuinga P."/>
            <person name="Tenzing P."/>
            <person name="Tesfaye S."/>
            <person name="Theodore J."/>
            <person name="Thoulutsang Y."/>
            <person name="Topham K."/>
            <person name="Towey S."/>
            <person name="Tsamla T."/>
            <person name="Tsomo N."/>
            <person name="Vallee D."/>
            <person name="Vassiliev H."/>
            <person name="Venkataraman V."/>
            <person name="Vinson J."/>
            <person name="Vo A."/>
            <person name="Wade C."/>
            <person name="Wang S."/>
            <person name="Wangchuk T."/>
            <person name="Wangdi T."/>
            <person name="Whittaker C."/>
            <person name="Wilkinson J."/>
            <person name="Wu Y."/>
            <person name="Wyman D."/>
            <person name="Yadav S."/>
            <person name="Yang S."/>
            <person name="Yang X."/>
            <person name="Yeager S."/>
            <person name="Yee E."/>
            <person name="Young G."/>
            <person name="Zainoun J."/>
            <person name="Zembeck L."/>
            <person name="Zimmer A."/>
            <person name="Zody M."/>
            <person name="Lander E."/>
        </authorList>
    </citation>
    <scope>NUCLEOTIDE SEQUENCE [LARGE SCALE GENOMIC DNA]</scope>
</reference>
<accession>H2ZJW9</accession>
<protein>
    <recommendedName>
        <fullName evidence="3">Fibronectin type-III domain-containing protein</fullName>
    </recommendedName>
</protein>
<dbReference type="HOGENOM" id="CLU_992201_0_0_1"/>
<organism evidence="4 5">
    <name type="scientific">Ciona savignyi</name>
    <name type="common">Pacific transparent sea squirt</name>
    <dbReference type="NCBI Taxonomy" id="51511"/>
    <lineage>
        <taxon>Eukaryota</taxon>
        <taxon>Metazoa</taxon>
        <taxon>Chordata</taxon>
        <taxon>Tunicata</taxon>
        <taxon>Ascidiacea</taxon>
        <taxon>Phlebobranchia</taxon>
        <taxon>Cionidae</taxon>
        <taxon>Ciona</taxon>
    </lineage>
</organism>
<dbReference type="InterPro" id="IPR003961">
    <property type="entry name" value="FN3_dom"/>
</dbReference>
<dbReference type="CDD" id="cd00063">
    <property type="entry name" value="FN3"/>
    <property type="match status" value="2"/>
</dbReference>
<feature type="domain" description="Fibronectin type-III" evidence="3">
    <location>
        <begin position="106"/>
        <end position="202"/>
    </location>
</feature>
<keyword evidence="5" id="KW-1185">Reference proteome</keyword>
<feature type="domain" description="Fibronectin type-III" evidence="3">
    <location>
        <begin position="204"/>
        <end position="281"/>
    </location>
</feature>
<keyword evidence="1" id="KW-0677">Repeat</keyword>
<reference evidence="4" key="3">
    <citation type="submission" date="2025-09" db="UniProtKB">
        <authorList>
            <consortium name="Ensembl"/>
        </authorList>
    </citation>
    <scope>IDENTIFICATION</scope>
</reference>
<dbReference type="InterPro" id="IPR013783">
    <property type="entry name" value="Ig-like_fold"/>
</dbReference>
<proteinExistence type="predicted"/>
<dbReference type="FunFam" id="2.60.40.10:FF:000084">
    <property type="entry name" value="Myosin binding protein C, slow type"/>
    <property type="match status" value="1"/>
</dbReference>
<evidence type="ECO:0000313" key="4">
    <source>
        <dbReference type="Ensembl" id="ENSCSAVP00000017885.1"/>
    </source>
</evidence>
<dbReference type="InterPro" id="IPR036116">
    <property type="entry name" value="FN3_sf"/>
</dbReference>
<evidence type="ECO:0000259" key="3">
    <source>
        <dbReference type="PROSITE" id="PS50853"/>
    </source>
</evidence>
<dbReference type="GO" id="GO:0031430">
    <property type="term" value="C:M band"/>
    <property type="evidence" value="ECO:0007669"/>
    <property type="project" value="TreeGrafter"/>
</dbReference>
<dbReference type="AlphaFoldDB" id="H2ZJW9"/>
<dbReference type="PANTHER" id="PTHR13817">
    <property type="entry name" value="TITIN"/>
    <property type="match status" value="1"/>
</dbReference>
<dbReference type="SUPFAM" id="SSF49265">
    <property type="entry name" value="Fibronectin type III"/>
    <property type="match status" value="1"/>
</dbReference>
<dbReference type="PANTHER" id="PTHR13817:SF168">
    <property type="match status" value="1"/>
</dbReference>
<dbReference type="InterPro" id="IPR013098">
    <property type="entry name" value="Ig_I-set"/>
</dbReference>
<dbReference type="Proteomes" id="UP000007875">
    <property type="component" value="Unassembled WGS sequence"/>
</dbReference>
<dbReference type="PROSITE" id="PS50853">
    <property type="entry name" value="FN3"/>
    <property type="match status" value="2"/>
</dbReference>
<dbReference type="GO" id="GO:0045214">
    <property type="term" value="P:sarcomere organization"/>
    <property type="evidence" value="ECO:0007669"/>
    <property type="project" value="TreeGrafter"/>
</dbReference>
<dbReference type="SUPFAM" id="SSF48726">
    <property type="entry name" value="Immunoglobulin"/>
    <property type="match status" value="1"/>
</dbReference>
<dbReference type="Pfam" id="PF00041">
    <property type="entry name" value="fn3"/>
    <property type="match status" value="2"/>
</dbReference>
<reference evidence="4" key="2">
    <citation type="submission" date="2025-08" db="UniProtKB">
        <authorList>
            <consortium name="Ensembl"/>
        </authorList>
    </citation>
    <scope>IDENTIFICATION</scope>
</reference>
<dbReference type="SMART" id="SM00060">
    <property type="entry name" value="FN3"/>
    <property type="match status" value="1"/>
</dbReference>
<evidence type="ECO:0000313" key="5">
    <source>
        <dbReference type="Proteomes" id="UP000007875"/>
    </source>
</evidence>
<dbReference type="GeneTree" id="ENSGT00940000157698"/>
<dbReference type="Ensembl" id="ENSCSAVT00000018079.1">
    <property type="protein sequence ID" value="ENSCSAVP00000017885.1"/>
    <property type="gene ID" value="ENSCSAVG00000010522.1"/>
</dbReference>